<evidence type="ECO:0000313" key="2">
    <source>
        <dbReference type="Proteomes" id="UP001305414"/>
    </source>
</evidence>
<evidence type="ECO:0000313" key="1">
    <source>
        <dbReference type="EMBL" id="KAK5633493.1"/>
    </source>
</evidence>
<protein>
    <submittedName>
        <fullName evidence="1">Uncharacterized protein</fullName>
    </submittedName>
</protein>
<dbReference type="AlphaFoldDB" id="A0AAN7UPD2"/>
<keyword evidence="2" id="KW-1185">Reference proteome</keyword>
<accession>A0AAN7UPD2</accession>
<sequence>MAPGYIECMPSKQHFTALPSRDESRAIAQKHFEEYITRPIEDKPFVAEETLAERDWLWGRWTQ</sequence>
<reference evidence="1 2" key="1">
    <citation type="submission" date="2023-10" db="EMBL/GenBank/DDBJ databases">
        <title>Draft genome sequence of Xylaria bambusicola isolate GMP-LS, the root and basal stem rot pathogen of sugarcane in Indonesia.</title>
        <authorList>
            <person name="Selvaraj P."/>
            <person name="Muralishankar V."/>
            <person name="Muruganantham S."/>
            <person name="Sp S."/>
            <person name="Haryani S."/>
            <person name="Lau K.J.X."/>
            <person name="Naqvi N.I."/>
        </authorList>
    </citation>
    <scope>NUCLEOTIDE SEQUENCE [LARGE SCALE GENOMIC DNA]</scope>
    <source>
        <strain evidence="1">GMP-LS</strain>
    </source>
</reference>
<name>A0AAN7UPD2_9PEZI</name>
<proteinExistence type="predicted"/>
<dbReference type="EMBL" id="JAWHQM010000032">
    <property type="protein sequence ID" value="KAK5633493.1"/>
    <property type="molecule type" value="Genomic_DNA"/>
</dbReference>
<comment type="caution">
    <text evidence="1">The sequence shown here is derived from an EMBL/GenBank/DDBJ whole genome shotgun (WGS) entry which is preliminary data.</text>
</comment>
<gene>
    <name evidence="1" type="ORF">RRF57_009207</name>
</gene>
<dbReference type="Proteomes" id="UP001305414">
    <property type="component" value="Unassembled WGS sequence"/>
</dbReference>
<organism evidence="1 2">
    <name type="scientific">Xylaria bambusicola</name>
    <dbReference type="NCBI Taxonomy" id="326684"/>
    <lineage>
        <taxon>Eukaryota</taxon>
        <taxon>Fungi</taxon>
        <taxon>Dikarya</taxon>
        <taxon>Ascomycota</taxon>
        <taxon>Pezizomycotina</taxon>
        <taxon>Sordariomycetes</taxon>
        <taxon>Xylariomycetidae</taxon>
        <taxon>Xylariales</taxon>
        <taxon>Xylariaceae</taxon>
        <taxon>Xylaria</taxon>
    </lineage>
</organism>